<dbReference type="GO" id="GO:0005737">
    <property type="term" value="C:cytoplasm"/>
    <property type="evidence" value="ECO:0007669"/>
    <property type="project" value="TreeGrafter"/>
</dbReference>
<dbReference type="PANTHER" id="PTHR24168">
    <property type="entry name" value="KN MOTIF AND ANKYRIN REPEAT DOMAIN-CONTAINING"/>
    <property type="match status" value="1"/>
</dbReference>
<accession>A0A5E4AVR8</accession>
<reference evidence="2 3" key="1">
    <citation type="submission" date="2019-04" db="EMBL/GenBank/DDBJ databases">
        <authorList>
            <person name="Alioto T."/>
            <person name="Alioto T."/>
        </authorList>
    </citation>
    <scope>NUCLEOTIDE SEQUENCE [LARGE SCALE GENOMIC DNA]</scope>
</reference>
<dbReference type="SUPFAM" id="SSF48403">
    <property type="entry name" value="Ankyrin repeat"/>
    <property type="match status" value="1"/>
</dbReference>
<dbReference type="GO" id="GO:0005856">
    <property type="term" value="C:cytoskeleton"/>
    <property type="evidence" value="ECO:0007669"/>
    <property type="project" value="TreeGrafter"/>
</dbReference>
<dbReference type="Gene3D" id="1.25.40.20">
    <property type="entry name" value="Ankyrin repeat-containing domain"/>
    <property type="match status" value="1"/>
</dbReference>
<keyword evidence="3" id="KW-1185">Reference proteome</keyword>
<sequence length="80" mass="8822">MAPHVSGGQTALILGVNHDQEDMVQVLLSCQAEVNLQYHNGLWVLMLACHLGNADLRCLLLAHLACDSSLTDKVMFNFWS</sequence>
<organism evidence="2 3">
    <name type="scientific">Marmota monax</name>
    <name type="common">Woodchuck</name>
    <dbReference type="NCBI Taxonomy" id="9995"/>
    <lineage>
        <taxon>Eukaryota</taxon>
        <taxon>Metazoa</taxon>
        <taxon>Chordata</taxon>
        <taxon>Craniata</taxon>
        <taxon>Vertebrata</taxon>
        <taxon>Euteleostomi</taxon>
        <taxon>Mammalia</taxon>
        <taxon>Eutheria</taxon>
        <taxon>Euarchontoglires</taxon>
        <taxon>Glires</taxon>
        <taxon>Rodentia</taxon>
        <taxon>Sciuromorpha</taxon>
        <taxon>Sciuridae</taxon>
        <taxon>Xerinae</taxon>
        <taxon>Marmotini</taxon>
        <taxon>Marmota</taxon>
    </lineage>
</organism>
<dbReference type="Pfam" id="PF00023">
    <property type="entry name" value="Ank"/>
    <property type="match status" value="1"/>
</dbReference>
<dbReference type="Proteomes" id="UP000335636">
    <property type="component" value="Unassembled WGS sequence"/>
</dbReference>
<reference evidence="1" key="2">
    <citation type="submission" date="2020-08" db="EMBL/GenBank/DDBJ databases">
        <authorList>
            <person name="Shumante A."/>
            <person name="Zimin A.V."/>
            <person name="Puiu D."/>
            <person name="Salzberg S.L."/>
        </authorList>
    </citation>
    <scope>NUCLEOTIDE SEQUENCE</scope>
    <source>
        <strain evidence="1">WC2-LM</strain>
        <tissue evidence="1">Liver</tissue>
    </source>
</reference>
<evidence type="ECO:0000313" key="1">
    <source>
        <dbReference type="EMBL" id="KAF7486068.1"/>
    </source>
</evidence>
<evidence type="ECO:0000313" key="2">
    <source>
        <dbReference type="EMBL" id="VTJ61547.1"/>
    </source>
</evidence>
<proteinExistence type="predicted"/>
<evidence type="ECO:0000313" key="3">
    <source>
        <dbReference type="Proteomes" id="UP000335636"/>
    </source>
</evidence>
<dbReference type="EMBL" id="WJEC01000082">
    <property type="protein sequence ID" value="KAF7486068.1"/>
    <property type="molecule type" value="Genomic_DNA"/>
</dbReference>
<dbReference type="AlphaFoldDB" id="A0A5E4AVR8"/>
<dbReference type="InterPro" id="IPR036770">
    <property type="entry name" value="Ankyrin_rpt-contain_sf"/>
</dbReference>
<dbReference type="GO" id="GO:0030837">
    <property type="term" value="P:negative regulation of actin filament polymerization"/>
    <property type="evidence" value="ECO:0007669"/>
    <property type="project" value="InterPro"/>
</dbReference>
<dbReference type="PANTHER" id="PTHR24168:SF24">
    <property type="entry name" value="KN MOTIF AND ANKYRIN REPEAT DOMAIN-CONTAINING PROTEIN 4"/>
    <property type="match status" value="1"/>
</dbReference>
<dbReference type="InterPro" id="IPR047184">
    <property type="entry name" value="KANK1-4"/>
</dbReference>
<dbReference type="EMBL" id="CABDUW010000177">
    <property type="protein sequence ID" value="VTJ61547.1"/>
    <property type="molecule type" value="Genomic_DNA"/>
</dbReference>
<name>A0A5E4AVR8_MARMO</name>
<dbReference type="InterPro" id="IPR002110">
    <property type="entry name" value="Ankyrin_rpt"/>
</dbReference>
<gene>
    <name evidence="1" type="ORF">GHT09_002243</name>
    <name evidence="2" type="ORF">MONAX_5E034028</name>
</gene>
<dbReference type="Proteomes" id="UP000662637">
    <property type="component" value="Unassembled WGS sequence"/>
</dbReference>
<protein>
    <submittedName>
        <fullName evidence="2">Uncharacterized protein</fullName>
    </submittedName>
</protein>